<dbReference type="EMBL" id="JADIMY010000127">
    <property type="protein sequence ID" value="MBO8428235.1"/>
    <property type="molecule type" value="Genomic_DNA"/>
</dbReference>
<dbReference type="NCBIfam" id="TIGR01509">
    <property type="entry name" value="HAD-SF-IA-v3"/>
    <property type="match status" value="1"/>
</dbReference>
<protein>
    <submittedName>
        <fullName evidence="1">HAD family hydrolase</fullName>
    </submittedName>
</protein>
<dbReference type="PANTHER" id="PTHR43434">
    <property type="entry name" value="PHOSPHOGLYCOLATE PHOSPHATASE"/>
    <property type="match status" value="1"/>
</dbReference>
<dbReference type="InterPro" id="IPR023214">
    <property type="entry name" value="HAD_sf"/>
</dbReference>
<evidence type="ECO:0000313" key="2">
    <source>
        <dbReference type="Proteomes" id="UP000823613"/>
    </source>
</evidence>
<dbReference type="GO" id="GO:0008967">
    <property type="term" value="F:phosphoglycolate phosphatase activity"/>
    <property type="evidence" value="ECO:0007669"/>
    <property type="project" value="TreeGrafter"/>
</dbReference>
<dbReference type="SFLD" id="SFLDS00003">
    <property type="entry name" value="Haloacid_Dehalogenase"/>
    <property type="match status" value="1"/>
</dbReference>
<evidence type="ECO:0000313" key="1">
    <source>
        <dbReference type="EMBL" id="MBO8428235.1"/>
    </source>
</evidence>
<accession>A0A9D9DK77</accession>
<dbReference type="SFLD" id="SFLDG01135">
    <property type="entry name" value="C1.5.6:_HAD__Beta-PGM__Phospha"/>
    <property type="match status" value="1"/>
</dbReference>
<gene>
    <name evidence="1" type="ORF">IAC58_06810</name>
</gene>
<dbReference type="GO" id="GO:0005829">
    <property type="term" value="C:cytosol"/>
    <property type="evidence" value="ECO:0007669"/>
    <property type="project" value="TreeGrafter"/>
</dbReference>
<reference evidence="1" key="1">
    <citation type="submission" date="2020-10" db="EMBL/GenBank/DDBJ databases">
        <authorList>
            <person name="Gilroy R."/>
        </authorList>
    </citation>
    <scope>NUCLEOTIDE SEQUENCE</scope>
    <source>
        <strain evidence="1">11159</strain>
    </source>
</reference>
<dbReference type="SUPFAM" id="SSF56784">
    <property type="entry name" value="HAD-like"/>
    <property type="match status" value="1"/>
</dbReference>
<dbReference type="Gene3D" id="1.10.150.240">
    <property type="entry name" value="Putative phosphatase, domain 2"/>
    <property type="match status" value="1"/>
</dbReference>
<dbReference type="SFLD" id="SFLDG01129">
    <property type="entry name" value="C1.5:_HAD__Beta-PGM__Phosphata"/>
    <property type="match status" value="1"/>
</dbReference>
<dbReference type="NCBIfam" id="TIGR01549">
    <property type="entry name" value="HAD-SF-IA-v1"/>
    <property type="match status" value="1"/>
</dbReference>
<dbReference type="InterPro" id="IPR050155">
    <property type="entry name" value="HAD-like_hydrolase_sf"/>
</dbReference>
<dbReference type="AlphaFoldDB" id="A0A9D9DK77"/>
<organism evidence="1 2">
    <name type="scientific">Candidatus Onthovivens merdipullorum</name>
    <dbReference type="NCBI Taxonomy" id="2840889"/>
    <lineage>
        <taxon>Bacteria</taxon>
        <taxon>Bacillati</taxon>
        <taxon>Bacillota</taxon>
        <taxon>Bacilli</taxon>
        <taxon>Bacillales</taxon>
        <taxon>Candidatus Onthovivens</taxon>
    </lineage>
</organism>
<dbReference type="InterPro" id="IPR036412">
    <property type="entry name" value="HAD-like_sf"/>
</dbReference>
<reference evidence="1" key="2">
    <citation type="journal article" date="2021" name="PeerJ">
        <title>Extensive microbial diversity within the chicken gut microbiome revealed by metagenomics and culture.</title>
        <authorList>
            <person name="Gilroy R."/>
            <person name="Ravi A."/>
            <person name="Getino M."/>
            <person name="Pursley I."/>
            <person name="Horton D.L."/>
            <person name="Alikhan N.F."/>
            <person name="Baker D."/>
            <person name="Gharbi K."/>
            <person name="Hall N."/>
            <person name="Watson M."/>
            <person name="Adriaenssens E.M."/>
            <person name="Foster-Nyarko E."/>
            <person name="Jarju S."/>
            <person name="Secka A."/>
            <person name="Antonio M."/>
            <person name="Oren A."/>
            <person name="Chaudhuri R.R."/>
            <person name="La Ragione R."/>
            <person name="Hildebrand F."/>
            <person name="Pallen M.J."/>
        </authorList>
    </citation>
    <scope>NUCLEOTIDE SEQUENCE</scope>
    <source>
        <strain evidence="1">11159</strain>
    </source>
</reference>
<dbReference type="InterPro" id="IPR006439">
    <property type="entry name" value="HAD-SF_hydro_IA"/>
</dbReference>
<dbReference type="Gene3D" id="3.40.50.1000">
    <property type="entry name" value="HAD superfamily/HAD-like"/>
    <property type="match status" value="1"/>
</dbReference>
<dbReference type="Proteomes" id="UP000823613">
    <property type="component" value="Unassembled WGS sequence"/>
</dbReference>
<proteinExistence type="predicted"/>
<dbReference type="Pfam" id="PF13419">
    <property type="entry name" value="HAD_2"/>
    <property type="match status" value="1"/>
</dbReference>
<dbReference type="PANTHER" id="PTHR43434:SF1">
    <property type="entry name" value="PHOSPHOGLYCOLATE PHOSPHATASE"/>
    <property type="match status" value="1"/>
</dbReference>
<keyword evidence="1" id="KW-0378">Hydrolase</keyword>
<dbReference type="GO" id="GO:0006281">
    <property type="term" value="P:DNA repair"/>
    <property type="evidence" value="ECO:0007669"/>
    <property type="project" value="TreeGrafter"/>
</dbReference>
<dbReference type="InterPro" id="IPR023198">
    <property type="entry name" value="PGP-like_dom2"/>
</dbReference>
<dbReference type="InterPro" id="IPR041492">
    <property type="entry name" value="HAD_2"/>
</dbReference>
<sequence>MIKLLIFDIDGTTVDTDEVLVGVWSELFSLYKPSSFKYDKSLIKTFSGPSLKDTINKYFSEYDFEFIKNEYNKRSIKYYVDRAKLFPNEIEILEKLKKYFRFAVFTSKNKERTMYCLDHLGLKKYFDYVITSDDVINTKPHNEGLKKILDHFKVTSEEALMIGDTRYDYLSAKSINMKCILINLQNHFIGEDVSKNIIVYDYLDLYKKVMELSKENESK</sequence>
<comment type="caution">
    <text evidence="1">The sequence shown here is derived from an EMBL/GenBank/DDBJ whole genome shotgun (WGS) entry which is preliminary data.</text>
</comment>
<name>A0A9D9DK77_9BACL</name>